<dbReference type="EMBL" id="JACJQB010000005">
    <property type="protein sequence ID" value="MBD2187423.1"/>
    <property type="molecule type" value="Genomic_DNA"/>
</dbReference>
<keyword evidence="4 5" id="KW-0472">Membrane</keyword>
<dbReference type="InterPro" id="IPR053022">
    <property type="entry name" value="Chloroplast_translocon_comp"/>
</dbReference>
<feature type="domain" description="Translocation and assembly module TamB C-terminal" evidence="6">
    <location>
        <begin position="1330"/>
        <end position="1704"/>
    </location>
</feature>
<organism evidence="7 8">
    <name type="scientific">Pseudanabaena mucicola FACHB-723</name>
    <dbReference type="NCBI Taxonomy" id="2692860"/>
    <lineage>
        <taxon>Bacteria</taxon>
        <taxon>Bacillati</taxon>
        <taxon>Cyanobacteriota</taxon>
        <taxon>Cyanophyceae</taxon>
        <taxon>Pseudanabaenales</taxon>
        <taxon>Pseudanabaenaceae</taxon>
        <taxon>Pseudanabaena</taxon>
    </lineage>
</organism>
<gene>
    <name evidence="7" type="ORF">H6F41_04595</name>
</gene>
<accession>A0ABR7ZVJ4</accession>
<reference evidence="7 8" key="1">
    <citation type="journal article" date="2020" name="ISME J.">
        <title>Comparative genomics reveals insights into cyanobacterial evolution and habitat adaptation.</title>
        <authorList>
            <person name="Chen M.Y."/>
            <person name="Teng W.K."/>
            <person name="Zhao L."/>
            <person name="Hu C.X."/>
            <person name="Zhou Y.K."/>
            <person name="Han B.P."/>
            <person name="Song L.R."/>
            <person name="Shu W.S."/>
        </authorList>
    </citation>
    <scope>NUCLEOTIDE SEQUENCE [LARGE SCALE GENOMIC DNA]</scope>
    <source>
        <strain evidence="7 8">FACHB-723</strain>
    </source>
</reference>
<keyword evidence="2 5" id="KW-0812">Transmembrane</keyword>
<name>A0ABR7ZVJ4_9CYAN</name>
<keyword evidence="8" id="KW-1185">Reference proteome</keyword>
<proteinExistence type="predicted"/>
<dbReference type="Proteomes" id="UP000642094">
    <property type="component" value="Unassembled WGS sequence"/>
</dbReference>
<keyword evidence="3 5" id="KW-1133">Transmembrane helix</keyword>
<evidence type="ECO:0000259" key="6">
    <source>
        <dbReference type="Pfam" id="PF04357"/>
    </source>
</evidence>
<evidence type="ECO:0000313" key="7">
    <source>
        <dbReference type="EMBL" id="MBD2187423.1"/>
    </source>
</evidence>
<feature type="transmembrane region" description="Helical" evidence="5">
    <location>
        <begin position="20"/>
        <end position="41"/>
    </location>
</feature>
<evidence type="ECO:0000256" key="1">
    <source>
        <dbReference type="ARBA" id="ARBA00004167"/>
    </source>
</evidence>
<sequence length="1704" mass="183311">MGQAQLPPQEPSTSTLAKNLGRVGVGLAIAFTATSLGAFWYGRYFLNEQLSPLLQTELSKALKRPLQLGKVERVGWSSVRFGKSIVPPTAEESNFLATEAIEVKVDLWTYLTRGQIGLDAIAEQPQLFLKQDVSGFLQLPKITPPEPQTKDGLVDLRTITFSDAQLTIQTIAKGELVSLSQMQIDSKWQIANLNDQSLQMSGKGRVTLPNLAAIAAPPDPAQLKTAIATANAAKDSNQGNVSFNLDWDLTKGQGTIKIQSQDLQAAAIQGFAIDAPVEIKQGKLNTEATISIIAEQEAPTIAINAQLSDGVVKSPQLTKNITGISGQFNFDGKNATIKDLSAEYGLLKTNFNGTFNEQKGFNLDFSSPAIDLAKAIESFDIKTAVAIAGEVKLDGKFTGTAQKPSLKLNIITPKTVSFDRIVVDRFLAAIELNDLNTLQIKRVQALSTGATLTGAGQIILPKKDKPAEIRFNSTLVGVAEKFADLYGSKLPINVGQVNSTLEITGALSNPQILAQIDAPNASYPTRGEVLLIDGLATIRNTKVRFPIGELGLAGTYNIASGIWQSQLSSNGIPLSAFFLNQKGIVEGLINLRSDRGGFNLADITADGNLRLPQGFNELPDLITTNLKWDGRNLLVPSLQVGNYLTANGKVDLAFPNNAPNQLPTGIAGIDLNLISQNVNINRLASLSSSIPAQASGILNFRGRLSGAIDKLKIAGALQLDRVDLASFASSFAKQGITAPSRGSLDFDGSINGDLAAPQLAGNLRVASLKVNQIELDNLNFNGTLNGISSVLQATGDLLLAGLRIDQLAFDPRLEGNLAFNGNQGLTVDLRGKRDRIAARFDSAFRPIDFNANLGEATATGKRLANNPNRLQIAIANVPLALAASLAGQNDVSGKLSSNLVVDFGNNPTAVGDVIITRPRFGRVIAEQAVAKIYYANGIFDIKDGNVSVRQGEINNDYRFRLTYNPAIDEPLAGVIEVSKGRIQDVFATLQWANLVDVTQGFSFEKDNASDLQPLTAIKLLGEPLYKQLQYLTQIELRQEQQEIADSNRNFNLPPLTDFRGDIQGQIAFGFNKTRGIRLGFDVVGKNFEYGKFAIDDIQLEGRYFNGVFAIAKANFQSDQSYGRITKAFLRLAPASNPLLRIREQSGEIELKNFPIESLRPLPFFSVIPFDLTGNVDGNLSITGTTLLDTKIAGDLSLNDGSVNRQPIDSIAVKFNYALLNINFDANMKVDGKERVLASGNVGVLGNFDVKLDVKDEGIAFVNIFNQPVRWMDGKGNINLRANGTFRDPKIAGKMTVDNAKVRIAGLPGDFTEVQGDINFTSDRLVSNINSNFSDGKLSLKGILAISDEQLLQEGTPEYAEALAINADKLKLSIRDISSENFNTRVIVRGSLLTPILTGEVLLDEGRFVIGNDAEVNGGDQPNGDGLSDIAFDRLAVTFRNMQVTRFPLFNFLGEGTMIVNGTFQKPEPSGKIQISRGQFNAISTRFRLDRSYENFVEFKPSQGLNPSLNVRVAGAVAETTRVPINSNRPDDLFSPNEIPVSNLGAQRTLRVQATVLGTALAPDISLSSSPPRSQTEILALIGGGVLQQQGGADPASALASFAGGTVLNFLQDAVGDALNLAEFNLSPVVTNTEGGGARGALGLSAEAAIDISNSFSVALQRVINDSSQPTNFSIRYRVDPNILLRGNYGTNGSTGISIEYENRF</sequence>
<dbReference type="Pfam" id="PF04357">
    <property type="entry name" value="TamB"/>
    <property type="match status" value="1"/>
</dbReference>
<evidence type="ECO:0000313" key="8">
    <source>
        <dbReference type="Proteomes" id="UP000642094"/>
    </source>
</evidence>
<dbReference type="PANTHER" id="PTHR34457">
    <property type="entry name" value="EMBRYO DEFECTIVE 2410"/>
    <property type="match status" value="1"/>
</dbReference>
<evidence type="ECO:0000256" key="3">
    <source>
        <dbReference type="ARBA" id="ARBA00022989"/>
    </source>
</evidence>
<dbReference type="InterPro" id="IPR007452">
    <property type="entry name" value="TamB_C"/>
</dbReference>
<comment type="subcellular location">
    <subcellularLocation>
        <location evidence="1">Membrane</location>
        <topology evidence="1">Single-pass membrane protein</topology>
    </subcellularLocation>
</comment>
<evidence type="ECO:0000256" key="2">
    <source>
        <dbReference type="ARBA" id="ARBA00022692"/>
    </source>
</evidence>
<protein>
    <submittedName>
        <fullName evidence="7">Translocation/assembly module TamB domain-containing protein</fullName>
    </submittedName>
</protein>
<comment type="caution">
    <text evidence="7">The sequence shown here is derived from an EMBL/GenBank/DDBJ whole genome shotgun (WGS) entry which is preliminary data.</text>
</comment>
<evidence type="ECO:0000256" key="4">
    <source>
        <dbReference type="ARBA" id="ARBA00023136"/>
    </source>
</evidence>
<dbReference type="PANTHER" id="PTHR34457:SF3">
    <property type="entry name" value="PROTEIN TIC236, CHLOROPLASTIC"/>
    <property type="match status" value="1"/>
</dbReference>
<evidence type="ECO:0000256" key="5">
    <source>
        <dbReference type="SAM" id="Phobius"/>
    </source>
</evidence>
<dbReference type="RefSeq" id="WP_190402298.1">
    <property type="nucleotide sequence ID" value="NZ_JACJQB010000005.1"/>
</dbReference>